<dbReference type="InterPro" id="IPR029465">
    <property type="entry name" value="ATPgrasp_TupA"/>
</dbReference>
<accession>A0A1C4CWU8</accession>
<organism evidence="1 2">
    <name type="scientific">Kosakonia oryzendophytica</name>
    <dbReference type="NCBI Taxonomy" id="1005665"/>
    <lineage>
        <taxon>Bacteria</taxon>
        <taxon>Pseudomonadati</taxon>
        <taxon>Pseudomonadota</taxon>
        <taxon>Gammaproteobacteria</taxon>
        <taxon>Enterobacterales</taxon>
        <taxon>Enterobacteriaceae</taxon>
        <taxon>Kosakonia</taxon>
    </lineage>
</organism>
<name>A0A1C4CWU8_9ENTR</name>
<protein>
    <submittedName>
        <fullName evidence="1">TupA-like ATPgrasp</fullName>
    </submittedName>
</protein>
<reference evidence="2" key="1">
    <citation type="submission" date="2016-08" db="EMBL/GenBank/DDBJ databases">
        <authorList>
            <person name="Varghese N."/>
            <person name="Submissions Spin"/>
        </authorList>
    </citation>
    <scope>NUCLEOTIDE SEQUENCE [LARGE SCALE GENOMIC DNA]</scope>
    <source>
        <strain evidence="2">REICA_082</strain>
    </source>
</reference>
<proteinExistence type="predicted"/>
<dbReference type="Proteomes" id="UP000198975">
    <property type="component" value="Unassembled WGS sequence"/>
</dbReference>
<evidence type="ECO:0000313" key="2">
    <source>
        <dbReference type="Proteomes" id="UP000198975"/>
    </source>
</evidence>
<evidence type="ECO:0000313" key="1">
    <source>
        <dbReference type="EMBL" id="SCC23478.1"/>
    </source>
</evidence>
<dbReference type="Pfam" id="PF14305">
    <property type="entry name" value="ATPgrasp_TupA"/>
    <property type="match status" value="1"/>
</dbReference>
<dbReference type="EMBL" id="FMAY01000009">
    <property type="protein sequence ID" value="SCC23478.1"/>
    <property type="molecule type" value="Genomic_DNA"/>
</dbReference>
<dbReference type="RefSeq" id="WP_088237461.1">
    <property type="nucleotide sequence ID" value="NZ_FMAY01000009.1"/>
</dbReference>
<keyword evidence="2" id="KW-1185">Reference proteome</keyword>
<dbReference type="AlphaFoldDB" id="A0A1C4CWU8"/>
<sequence>MNRLKYVCNYAEYLGKRLRAWIVNDETFHISRLQRVINRKPDLMHPRALSEKICHRLLFDRNPLYTRLADKLAVREYIQNKTNKLTLAPLLGIYTRVEEIDFSQLPEKFVLKCNHDSGSVVICTDKATFDKPRALAKLKLAMKKNMYYSTREWQYKNITPVILCETYIDLFTDRIKDTTPEMLRIHCFHGIASLIEADITDSSGKEYINVYDRAWQLQPFQMEYPNTPYAVSTPPLLYEALDAAQDVARDIDYCRVDLMLRHDAVVFSEITLSPRRGKLQITPAEWDIKLGDMWQLAGIDNRL</sequence>
<dbReference type="OrthoDB" id="9791827at2"/>
<gene>
    <name evidence="1" type="ORF">GA0061071_10960</name>
</gene>